<keyword evidence="2" id="KW-1185">Reference proteome</keyword>
<comment type="caution">
    <text evidence="1">The sequence shown here is derived from an EMBL/GenBank/DDBJ whole genome shotgun (WGS) entry which is preliminary data.</text>
</comment>
<gene>
    <name evidence="1" type="ORF">EV685_2328</name>
</gene>
<dbReference type="AlphaFoldDB" id="A0A4Q7LK99"/>
<proteinExistence type="predicted"/>
<accession>A0A4Q7LK99</accession>
<dbReference type="Proteomes" id="UP000293433">
    <property type="component" value="Unassembled WGS sequence"/>
</dbReference>
<name>A0A4Q7LK99_9BURK</name>
<dbReference type="InterPro" id="IPR025500">
    <property type="entry name" value="DUF4390"/>
</dbReference>
<dbReference type="EMBL" id="SGWV01000009">
    <property type="protein sequence ID" value="RZS54844.1"/>
    <property type="molecule type" value="Genomic_DNA"/>
</dbReference>
<reference evidence="1 2" key="1">
    <citation type="submission" date="2019-02" db="EMBL/GenBank/DDBJ databases">
        <title>Genomic Encyclopedia of Type Strains, Phase IV (KMG-IV): sequencing the most valuable type-strain genomes for metagenomic binning, comparative biology and taxonomic classification.</title>
        <authorList>
            <person name="Goeker M."/>
        </authorList>
    </citation>
    <scope>NUCLEOTIDE SEQUENCE [LARGE SCALE GENOMIC DNA]</scope>
    <source>
        <strain evidence="1 2">DSM 10617</strain>
    </source>
</reference>
<dbReference type="Pfam" id="PF14334">
    <property type="entry name" value="DUF4390"/>
    <property type="match status" value="1"/>
</dbReference>
<protein>
    <submittedName>
        <fullName evidence="1">Uncharacterized protein DUF4390</fullName>
    </submittedName>
</protein>
<evidence type="ECO:0000313" key="2">
    <source>
        <dbReference type="Proteomes" id="UP000293433"/>
    </source>
</evidence>
<organism evidence="1 2">
    <name type="scientific">Sphaerotilus mobilis</name>
    <dbReference type="NCBI Taxonomy" id="47994"/>
    <lineage>
        <taxon>Bacteria</taxon>
        <taxon>Pseudomonadati</taxon>
        <taxon>Pseudomonadota</taxon>
        <taxon>Betaproteobacteria</taxon>
        <taxon>Burkholderiales</taxon>
        <taxon>Sphaerotilaceae</taxon>
        <taxon>Sphaerotilus</taxon>
    </lineage>
</organism>
<evidence type="ECO:0000313" key="1">
    <source>
        <dbReference type="EMBL" id="RZS54844.1"/>
    </source>
</evidence>
<dbReference type="RefSeq" id="WP_242615540.1">
    <property type="nucleotide sequence ID" value="NZ_SGWV01000009.1"/>
</dbReference>
<sequence length="209" mass="23508">MPSACPNDPRTAVLPARAVGRRVSGRLARWLLLIALAGLGLWHASPGHAATAVDLPRLEVLRTEQGLAIEFDARFELPAGVEDALQRGVALHFVAEADLVQSRWYWRDKRLAQVRRTWRLAYQPLTLNYRVSLGGLAQTYATLREALRAVQRLSAWRIGDGEDAQDADYLEFRYGLDLDQLPRPLLISIGSQPEWSLRIERTILLPPAR</sequence>